<dbReference type="InterPro" id="IPR012674">
    <property type="entry name" value="Calycin"/>
</dbReference>
<name>A0ABY5VL70_9FIRM</name>
<dbReference type="Proteomes" id="UP001060164">
    <property type="component" value="Chromosome"/>
</dbReference>
<dbReference type="InterPro" id="IPR015231">
    <property type="entry name" value="DUF1934"/>
</dbReference>
<dbReference type="RefSeq" id="WP_028527631.1">
    <property type="nucleotide sequence ID" value="NZ_CABLBR010000003.1"/>
</dbReference>
<evidence type="ECO:0000313" key="1">
    <source>
        <dbReference type="EMBL" id="UWP60934.1"/>
    </source>
</evidence>
<reference evidence="1" key="1">
    <citation type="journal article" date="2022" name="Cell">
        <title>Design, construction, and in vivo augmentation of a complex gut microbiome.</title>
        <authorList>
            <person name="Cheng A.G."/>
            <person name="Ho P.Y."/>
            <person name="Aranda-Diaz A."/>
            <person name="Jain S."/>
            <person name="Yu F.B."/>
            <person name="Meng X."/>
            <person name="Wang M."/>
            <person name="Iakiviak M."/>
            <person name="Nagashima K."/>
            <person name="Zhao A."/>
            <person name="Murugkar P."/>
            <person name="Patil A."/>
            <person name="Atabakhsh K."/>
            <person name="Weakley A."/>
            <person name="Yan J."/>
            <person name="Brumbaugh A.R."/>
            <person name="Higginbottom S."/>
            <person name="Dimas A."/>
            <person name="Shiver A.L."/>
            <person name="Deutschbauer A."/>
            <person name="Neff N."/>
            <person name="Sonnenburg J.L."/>
            <person name="Huang K.C."/>
            <person name="Fischbach M.A."/>
        </authorList>
    </citation>
    <scope>NUCLEOTIDE SEQUENCE</scope>
    <source>
        <strain evidence="1">DSM 19829</strain>
    </source>
</reference>
<protein>
    <submittedName>
        <fullName evidence="1">DUF1934 domain-containing protein</fullName>
    </submittedName>
</protein>
<keyword evidence="2" id="KW-1185">Reference proteome</keyword>
<organism evidence="1 2">
    <name type="scientific">Ruminococcus gauvreauii</name>
    <dbReference type="NCBI Taxonomy" id="438033"/>
    <lineage>
        <taxon>Bacteria</taxon>
        <taxon>Bacillati</taxon>
        <taxon>Bacillota</taxon>
        <taxon>Clostridia</taxon>
        <taxon>Eubacteriales</taxon>
        <taxon>Oscillospiraceae</taxon>
        <taxon>Ruminococcus</taxon>
    </lineage>
</organism>
<evidence type="ECO:0000313" key="2">
    <source>
        <dbReference type="Proteomes" id="UP001060164"/>
    </source>
</evidence>
<accession>A0ABY5VL70</accession>
<dbReference type="Gene3D" id="2.40.128.20">
    <property type="match status" value="1"/>
</dbReference>
<proteinExistence type="predicted"/>
<dbReference type="Pfam" id="PF09148">
    <property type="entry name" value="DUF1934"/>
    <property type="match status" value="1"/>
</dbReference>
<dbReference type="SUPFAM" id="SSF50814">
    <property type="entry name" value="Lipocalins"/>
    <property type="match status" value="1"/>
</dbReference>
<sequence length="152" mass="17212">MTKQVLISIKGLQFMSGEAYDDDTDPVEVITVGEYYQRNGKHYVRYDEAFEGFAEDAKNILKISGDVLEVRKKGVINVHMVFEENKKNISYYTTPFGTMQMGIAATHVKISEAEDNIDVKVEYALEVNEEHVADCSLEMNIKSKEAKDFALS</sequence>
<dbReference type="EMBL" id="CP102290">
    <property type="protein sequence ID" value="UWP60934.1"/>
    <property type="molecule type" value="Genomic_DNA"/>
</dbReference>
<gene>
    <name evidence="1" type="ORF">NQ502_07865</name>
</gene>